<comment type="caution">
    <text evidence="2">The sequence shown here is derived from an EMBL/GenBank/DDBJ whole genome shotgun (WGS) entry which is preliminary data.</text>
</comment>
<feature type="compositionally biased region" description="Basic and acidic residues" evidence="1">
    <location>
        <begin position="73"/>
        <end position="87"/>
    </location>
</feature>
<evidence type="ECO:0000313" key="3">
    <source>
        <dbReference type="Proteomes" id="UP000230750"/>
    </source>
</evidence>
<evidence type="ECO:0000256" key="1">
    <source>
        <dbReference type="SAM" id="MobiDB-lite"/>
    </source>
</evidence>
<sequence length="244" mass="28894">MRPETQLPTETNGDALWRSYLPLGKKKTDEMRDLVLGFAYMATLVMISILKESTKVPEGMRKETKSQQKKFKEKLEDEKEKATREGRSRVQLNEKIKDLEDMRMELESQQKALKDSLVQEKRKVSCEKRSRVKVEKKLKKVKERNTKLEDEVRQLKERLLAEESISKEVQTSSLKNLIAKKDSMKSSFFPEQSVFDSAMMEQNIRYAERRKRRSRSRSRRRAREMLKMWKEVEVEVEDVPGTED</sequence>
<dbReference type="EMBL" id="MRZV01000519">
    <property type="protein sequence ID" value="PIK48489.1"/>
    <property type="molecule type" value="Genomic_DNA"/>
</dbReference>
<accession>A0A2G8KKG0</accession>
<reference evidence="2 3" key="1">
    <citation type="journal article" date="2017" name="PLoS Biol.">
        <title>The sea cucumber genome provides insights into morphological evolution and visceral regeneration.</title>
        <authorList>
            <person name="Zhang X."/>
            <person name="Sun L."/>
            <person name="Yuan J."/>
            <person name="Sun Y."/>
            <person name="Gao Y."/>
            <person name="Zhang L."/>
            <person name="Li S."/>
            <person name="Dai H."/>
            <person name="Hamel J.F."/>
            <person name="Liu C."/>
            <person name="Yu Y."/>
            <person name="Liu S."/>
            <person name="Lin W."/>
            <person name="Guo K."/>
            <person name="Jin S."/>
            <person name="Xu P."/>
            <person name="Storey K.B."/>
            <person name="Huan P."/>
            <person name="Zhang T."/>
            <person name="Zhou Y."/>
            <person name="Zhang J."/>
            <person name="Lin C."/>
            <person name="Li X."/>
            <person name="Xing L."/>
            <person name="Huo D."/>
            <person name="Sun M."/>
            <person name="Wang L."/>
            <person name="Mercier A."/>
            <person name="Li F."/>
            <person name="Yang H."/>
            <person name="Xiang J."/>
        </authorList>
    </citation>
    <scope>NUCLEOTIDE SEQUENCE [LARGE SCALE GENOMIC DNA]</scope>
    <source>
        <strain evidence="2">Shaxun</strain>
        <tissue evidence="2">Muscle</tissue>
    </source>
</reference>
<feature type="compositionally biased region" description="Basic and acidic residues" evidence="1">
    <location>
        <begin position="56"/>
        <end position="66"/>
    </location>
</feature>
<evidence type="ECO:0000313" key="2">
    <source>
        <dbReference type="EMBL" id="PIK48489.1"/>
    </source>
</evidence>
<proteinExistence type="predicted"/>
<keyword evidence="3" id="KW-1185">Reference proteome</keyword>
<dbReference type="Proteomes" id="UP000230750">
    <property type="component" value="Unassembled WGS sequence"/>
</dbReference>
<protein>
    <submittedName>
        <fullName evidence="2">Uncharacterized protein</fullName>
    </submittedName>
</protein>
<organism evidence="2 3">
    <name type="scientific">Stichopus japonicus</name>
    <name type="common">Sea cucumber</name>
    <dbReference type="NCBI Taxonomy" id="307972"/>
    <lineage>
        <taxon>Eukaryota</taxon>
        <taxon>Metazoa</taxon>
        <taxon>Echinodermata</taxon>
        <taxon>Eleutherozoa</taxon>
        <taxon>Echinozoa</taxon>
        <taxon>Holothuroidea</taxon>
        <taxon>Aspidochirotacea</taxon>
        <taxon>Aspidochirotida</taxon>
        <taxon>Stichopodidae</taxon>
        <taxon>Apostichopus</taxon>
    </lineage>
</organism>
<feature type="region of interest" description="Disordered" evidence="1">
    <location>
        <begin position="56"/>
        <end position="87"/>
    </location>
</feature>
<name>A0A2G8KKG0_STIJA</name>
<gene>
    <name evidence="2" type="ORF">BSL78_14638</name>
</gene>
<dbReference type="AlphaFoldDB" id="A0A2G8KKG0"/>